<organism evidence="5 6">
    <name type="scientific">Brachionus plicatilis</name>
    <name type="common">Marine rotifer</name>
    <name type="synonym">Brachionus muelleri</name>
    <dbReference type="NCBI Taxonomy" id="10195"/>
    <lineage>
        <taxon>Eukaryota</taxon>
        <taxon>Metazoa</taxon>
        <taxon>Spiralia</taxon>
        <taxon>Gnathifera</taxon>
        <taxon>Rotifera</taxon>
        <taxon>Eurotatoria</taxon>
        <taxon>Monogononta</taxon>
        <taxon>Pseudotrocha</taxon>
        <taxon>Ploima</taxon>
        <taxon>Brachionidae</taxon>
        <taxon>Brachionus</taxon>
    </lineage>
</organism>
<dbReference type="PANTHER" id="PTHR22847:SF637">
    <property type="entry name" value="WD REPEAT DOMAIN 5B"/>
    <property type="match status" value="1"/>
</dbReference>
<dbReference type="InterPro" id="IPR036322">
    <property type="entry name" value="WD40_repeat_dom_sf"/>
</dbReference>
<accession>A0A3M7Q486</accession>
<keyword evidence="2" id="KW-0677">Repeat</keyword>
<protein>
    <submittedName>
        <fullName evidence="5">Uncharacterized protein</fullName>
    </submittedName>
</protein>
<dbReference type="InterPro" id="IPR001680">
    <property type="entry name" value="WD40_rpt"/>
</dbReference>
<dbReference type="EMBL" id="REGN01007598">
    <property type="protein sequence ID" value="RNA05811.1"/>
    <property type="molecule type" value="Genomic_DNA"/>
</dbReference>
<evidence type="ECO:0000256" key="4">
    <source>
        <dbReference type="SAM" id="Phobius"/>
    </source>
</evidence>
<proteinExistence type="predicted"/>
<evidence type="ECO:0000313" key="6">
    <source>
        <dbReference type="Proteomes" id="UP000276133"/>
    </source>
</evidence>
<dbReference type="Proteomes" id="UP000276133">
    <property type="component" value="Unassembled WGS sequence"/>
</dbReference>
<dbReference type="InterPro" id="IPR031544">
    <property type="entry name" value="WD40-like"/>
</dbReference>
<dbReference type="SUPFAM" id="SSF50978">
    <property type="entry name" value="WD40 repeat-like"/>
    <property type="match status" value="1"/>
</dbReference>
<dbReference type="InterPro" id="IPR015943">
    <property type="entry name" value="WD40/YVTN_repeat-like_dom_sf"/>
</dbReference>
<dbReference type="PANTHER" id="PTHR22847">
    <property type="entry name" value="WD40 REPEAT PROTEIN"/>
    <property type="match status" value="1"/>
</dbReference>
<dbReference type="Pfam" id="PF00400">
    <property type="entry name" value="WD40"/>
    <property type="match status" value="1"/>
</dbReference>
<name>A0A3M7Q486_BRAPC</name>
<gene>
    <name evidence="5" type="ORF">BpHYR1_015259</name>
</gene>
<evidence type="ECO:0000256" key="2">
    <source>
        <dbReference type="ARBA" id="ARBA00022737"/>
    </source>
</evidence>
<keyword evidence="4" id="KW-1133">Transmembrane helix</keyword>
<evidence type="ECO:0000313" key="5">
    <source>
        <dbReference type="EMBL" id="RNA05811.1"/>
    </source>
</evidence>
<comment type="caution">
    <text evidence="5">The sequence shown here is derived from an EMBL/GenBank/DDBJ whole genome shotgun (WGS) entry which is preliminary data.</text>
</comment>
<dbReference type="PROSITE" id="PS50082">
    <property type="entry name" value="WD_REPEATS_2"/>
    <property type="match status" value="1"/>
</dbReference>
<dbReference type="GO" id="GO:1990234">
    <property type="term" value="C:transferase complex"/>
    <property type="evidence" value="ECO:0007669"/>
    <property type="project" value="UniProtKB-ARBA"/>
</dbReference>
<dbReference type="OrthoDB" id="10230175at2759"/>
<evidence type="ECO:0000256" key="3">
    <source>
        <dbReference type="PROSITE-ProRule" id="PRU00221"/>
    </source>
</evidence>
<dbReference type="Gene3D" id="2.130.10.10">
    <property type="entry name" value="YVTN repeat-like/Quinoprotein amine dehydrogenase"/>
    <property type="match status" value="2"/>
</dbReference>
<evidence type="ECO:0000256" key="1">
    <source>
        <dbReference type="ARBA" id="ARBA00022574"/>
    </source>
</evidence>
<keyword evidence="4" id="KW-0472">Membrane</keyword>
<dbReference type="SMART" id="SM00320">
    <property type="entry name" value="WD40"/>
    <property type="match status" value="7"/>
</dbReference>
<dbReference type="AlphaFoldDB" id="A0A3M7Q486"/>
<keyword evidence="6" id="KW-1185">Reference proteome</keyword>
<feature type="repeat" description="WD" evidence="3">
    <location>
        <begin position="62"/>
        <end position="92"/>
    </location>
</feature>
<feature type="transmembrane region" description="Helical" evidence="4">
    <location>
        <begin position="12"/>
        <end position="39"/>
    </location>
</feature>
<dbReference type="Pfam" id="PF17005">
    <property type="entry name" value="WD40_like"/>
    <property type="match status" value="1"/>
</dbReference>
<keyword evidence="1 3" id="KW-0853">WD repeat</keyword>
<reference evidence="5 6" key="1">
    <citation type="journal article" date="2018" name="Sci. Rep.">
        <title>Genomic signatures of local adaptation to the degree of environmental predictability in rotifers.</title>
        <authorList>
            <person name="Franch-Gras L."/>
            <person name="Hahn C."/>
            <person name="Garcia-Roger E.M."/>
            <person name="Carmona M.J."/>
            <person name="Serra M."/>
            <person name="Gomez A."/>
        </authorList>
    </citation>
    <scope>NUCLEOTIDE SEQUENCE [LARGE SCALE GENOMIC DNA]</scope>
    <source>
        <strain evidence="5">HYR1</strain>
    </source>
</reference>
<keyword evidence="4" id="KW-0812">Transmembrane</keyword>
<sequence>MAAYAAGGAAGAAAVCAGLTGMGVCIGGITALALIPLYIKKSDSSDNEGTSLNSVIGSNRTLESHTSAVIALAVLKNLMASGSRNGEIIIWNTIEWQPIKEVSVSGEINGLKFVDSFSLVSISSSDGVIFWDTQTGDNKFTFKNNLLGIMNSLVINSQRQEIASMAILDASTGKRNITITAIDNVLFISQLSNGLLVSAVKNSLYFYNLVDGLPVNLVKNLPTEITSLVVNGTDNTFVENNSELPEPEEPKLITIPIKAHSGQVTTFDTNNDDLIASGSLDGSVVFINRSTTQIMKRFEFSDSIVHVKFDDPFVLVVSSGGNLSKIDLNTFSLEKSVKLTETVTSAQLINNNILIGTETGFIRVYQKDTLAKIRDYPKSDNPIDVIANLNGSLFASSSGNELKIWTSNYSLFSGPIDTTSKVMAIFMISNKNVVTIGQDGLIIVWADPRYDRLSDSKISGSNVQVTSAVTANSGNIFIALKNSIIEYDLLNKIEVGAEPIEATQIIIDRFQRPIIGVENGSVFLNVIEIIIPATETTHEEKTTQKEITTQKKIKISTTETTQQAKTTKLRLETSNEANWTDSVTNLTTNALSMASNQTYAGTDLKIFTALIILISFLNKILFF</sequence>